<evidence type="ECO:0000256" key="6">
    <source>
        <dbReference type="ARBA" id="ARBA00022679"/>
    </source>
</evidence>
<feature type="binding site" evidence="19">
    <location>
        <position position="1066"/>
    </location>
    <ligand>
        <name>Mg(2+)</name>
        <dbReference type="ChEBI" id="CHEBI:18420"/>
        <label>2</label>
    </ligand>
</feature>
<evidence type="ECO:0000256" key="20">
    <source>
        <dbReference type="SAM" id="MobiDB-lite"/>
    </source>
</evidence>
<sequence>MWQAGCLMASTVTGVASSRPPSPRARPRQSRQPLDRSNWREQVAIWVGRLLMIAAVWSLITIPLRGSVLAEFGADLLGLLNIPAEPSFFMAGFLAVLAGGVRRRLRAAYLWLVVLSALSVAASIAMVVRAQDRPEFIDDLRLRGLAHEYAVFRTGEVASVISLVVGVAAFVVLLSCRSQFPARLSKNAVGAAIGVLIGGLFFSFVVTFLLTLQFHGSLHSLTEKLVWSSRSTFGIDSNPSNAAVLNGHSGLPWVYGLAGVLSALALLLALLVFYRSGRQAEAISADEELQVRRLLLEYGEDDSLGYFATRRDKSVLFSHDGLAAVTFRNEGSVSLASADPIGRHDSWADAVDLWIKQCRDTGRYPAVLSSSERGTLTYKAAGLRTFPLGDEAIISVQRFNLNGPAMRPVRQAVRRVERAGYTTQVRRHSELTPDELALIATLAEEWRGEDTERGFSMALNRLGDPADGRCLIITAHDTTGTIRGFLSFVPWGSRGVSLDLMRRDRSAENGLNEYMVSCLVDAAPKHGIRRISLNFAVFREVFSNADQVSAGPVTKVTDAALSYASKFFQLETLYRSNDKYQPDWVPRLLCYDAALTVARAGLAMGTAEGFVPVLGPRFLVGQRLASEQEQRSEPDFALKVRAQEQELLAARAPDPVLNEQQRVRRDKMAISETEGLQPYPVSVPRTHRVADLLLRYVDLPPDRITDDTVSIAGRIRAVRDFGGVVFAVLDDEGARIQVMVTGDGTPEQARCAWRSATDLGDLVSVTGRIATSRTGELSVLLESWQLAAKCLSPIPTLGTTLSDDLRARNRTLELLSDPTAMEVLRKRSLGVRSMRNTLQDQDFHEVETPILQTVHGGANARPFTTHINAYDMDLYLRIAPELFLKRLAVGGMQRVFELGRNFRNEGVDATHNPEFTSLEAYQAYADYNVMRELAREVIINAAVAIHGSPVAARKREDGTVDLIDLSGPWPVKPVYQAVSEAVGVELTTATPREQIAAVCRDKGLEFDDRMTAGQLVAELYDEFVEGQTTFPTFYIDFPVETSPLTRVHRTDPKLSERWDLVAWGAELGTAYSELIDPIDQRRRLTEQSLAAAAGDLEAMEVDEDFLRALELGLPPTGGLGLGVDRVIMMIVGEQIKATLAFPFVKPRTING</sequence>
<evidence type="ECO:0000313" key="23">
    <source>
        <dbReference type="EMBL" id="MFC6714978.1"/>
    </source>
</evidence>
<evidence type="ECO:0000256" key="2">
    <source>
        <dbReference type="ARBA" id="ARBA00005270"/>
    </source>
</evidence>
<keyword evidence="24" id="KW-1185">Reference proteome</keyword>
<organism evidence="23 24">
    <name type="scientific">Branchiibius cervicis</name>
    <dbReference type="NCBI Taxonomy" id="908252"/>
    <lineage>
        <taxon>Bacteria</taxon>
        <taxon>Bacillati</taxon>
        <taxon>Actinomycetota</taxon>
        <taxon>Actinomycetes</taxon>
        <taxon>Micrococcales</taxon>
        <taxon>Dermacoccaceae</taxon>
        <taxon>Branchiibius</taxon>
    </lineage>
</organism>
<reference evidence="24" key="1">
    <citation type="journal article" date="2019" name="Int. J. Syst. Evol. Microbiol.">
        <title>The Global Catalogue of Microorganisms (GCM) 10K type strain sequencing project: providing services to taxonomists for standard genome sequencing and annotation.</title>
        <authorList>
            <consortium name="The Broad Institute Genomics Platform"/>
            <consortium name="The Broad Institute Genome Sequencing Center for Infectious Disease"/>
            <person name="Wu L."/>
            <person name="Ma J."/>
        </authorList>
    </citation>
    <scope>NUCLEOTIDE SEQUENCE [LARGE SCALE GENOMIC DNA]</scope>
    <source>
        <strain evidence="24">NBRC 106593</strain>
    </source>
</reference>
<dbReference type="PROSITE" id="PS50862">
    <property type="entry name" value="AA_TRNA_LIGASE_II"/>
    <property type="match status" value="1"/>
</dbReference>
<dbReference type="InterPro" id="IPR045864">
    <property type="entry name" value="aa-tRNA-synth_II/BPL/LPL"/>
</dbReference>
<keyword evidence="14" id="KW-0046">Antibiotic resistance</keyword>
<feature type="transmembrane region" description="Helical" evidence="21">
    <location>
        <begin position="43"/>
        <end position="64"/>
    </location>
</feature>
<feature type="transmembrane region" description="Helical" evidence="21">
    <location>
        <begin position="253"/>
        <end position="274"/>
    </location>
</feature>
<keyword evidence="19" id="KW-0963">Cytoplasm</keyword>
<dbReference type="PANTHER" id="PTHR42918:SF15">
    <property type="entry name" value="LYSINE--TRNA LIGASE, CHLOROPLASTIC_MITOCHONDRIAL"/>
    <property type="match status" value="1"/>
</dbReference>
<keyword evidence="10 19" id="KW-0067">ATP-binding</keyword>
<protein>
    <recommendedName>
        <fullName evidence="19">Lysine--tRNA ligase</fullName>
        <ecNumber evidence="19">6.1.1.6</ecNumber>
    </recommendedName>
    <alternativeName>
        <fullName evidence="19">Lysyl-tRNA synthetase</fullName>
        <shortName evidence="19">LysRS</shortName>
    </alternativeName>
</protein>
<evidence type="ECO:0000256" key="3">
    <source>
        <dbReference type="ARBA" id="ARBA00009968"/>
    </source>
</evidence>
<keyword evidence="12" id="KW-0443">Lipid metabolism</keyword>
<comment type="catalytic activity">
    <reaction evidence="17">
        <text>L-lysyl-tRNA(Lys) + a 1,2-diacyl-sn-glycero-3-phospho-(1'-sn-glycerol) = a 1,2-diacyl-sn-glycero-3-phospho-1'-(3'-O-L-lysyl)-sn-glycerol + tRNA(Lys)</text>
        <dbReference type="Rhea" id="RHEA:10668"/>
        <dbReference type="Rhea" id="RHEA-COMP:9696"/>
        <dbReference type="Rhea" id="RHEA-COMP:9697"/>
        <dbReference type="ChEBI" id="CHEBI:64716"/>
        <dbReference type="ChEBI" id="CHEBI:75792"/>
        <dbReference type="ChEBI" id="CHEBI:78442"/>
        <dbReference type="ChEBI" id="CHEBI:78529"/>
        <dbReference type="EC" id="2.3.2.3"/>
    </reaction>
</comment>
<name>A0ABW2AWE5_9MICO</name>
<dbReference type="EMBL" id="JBHSWJ010000002">
    <property type="protein sequence ID" value="MFC6714978.1"/>
    <property type="molecule type" value="Genomic_DNA"/>
</dbReference>
<comment type="function">
    <text evidence="16">Catalyzes the production of L-lysyl-tRNA(Lys)transfer and the transfer of a lysyl group from L-lysyl-tRNA(Lys) to membrane-bound phosphatidylglycerol (PG), which produces lysylphosphatidylglycerol (LPG), one of the components of the bacterial membrane with a positive net charge. LPG synthesis contributes to the resistance to cationic antimicrobial peptides (CAMPs) and likely protects M.tuberculosis against the CAMPs produced by competiting microorganisms (bacteriocins). In fact, the modification of anionic phosphatidylglycerol with positively charged L-lysine results in repulsion of the peptides.</text>
</comment>
<keyword evidence="4" id="KW-1003">Cell membrane</keyword>
<dbReference type="EC" id="6.1.1.6" evidence="19"/>
<keyword evidence="19" id="KW-0460">Magnesium</keyword>
<dbReference type="Pfam" id="PF01336">
    <property type="entry name" value="tRNA_anti-codon"/>
    <property type="match status" value="1"/>
</dbReference>
<dbReference type="Pfam" id="PF00152">
    <property type="entry name" value="tRNA-synt_2"/>
    <property type="match status" value="1"/>
</dbReference>
<evidence type="ECO:0000256" key="19">
    <source>
        <dbReference type="HAMAP-Rule" id="MF_00252"/>
    </source>
</evidence>
<dbReference type="HAMAP" id="MF_00252">
    <property type="entry name" value="Lys_tRNA_synth_class2"/>
    <property type="match status" value="1"/>
</dbReference>
<dbReference type="Proteomes" id="UP001596356">
    <property type="component" value="Unassembled WGS sequence"/>
</dbReference>
<evidence type="ECO:0000259" key="22">
    <source>
        <dbReference type="PROSITE" id="PS50862"/>
    </source>
</evidence>
<dbReference type="NCBIfam" id="TIGR00499">
    <property type="entry name" value="lysS_bact"/>
    <property type="match status" value="1"/>
</dbReference>
<evidence type="ECO:0000256" key="14">
    <source>
        <dbReference type="ARBA" id="ARBA00023251"/>
    </source>
</evidence>
<keyword evidence="7 21" id="KW-0812">Transmembrane</keyword>
<dbReference type="GO" id="GO:0050071">
    <property type="term" value="F:phosphatidylglycerol lysyltransferase activity"/>
    <property type="evidence" value="ECO:0007669"/>
    <property type="project" value="UniProtKB-EC"/>
</dbReference>
<comment type="subunit">
    <text evidence="19">Homodimer.</text>
</comment>
<feature type="region of interest" description="Disordered" evidence="20">
    <location>
        <begin position="12"/>
        <end position="35"/>
    </location>
</feature>
<keyword evidence="13 19" id="KW-0030">Aminoacyl-tRNA synthetase</keyword>
<evidence type="ECO:0000256" key="15">
    <source>
        <dbReference type="ARBA" id="ARBA00023268"/>
    </source>
</evidence>
<dbReference type="InterPro" id="IPR012340">
    <property type="entry name" value="NA-bd_OB-fold"/>
</dbReference>
<dbReference type="SUPFAM" id="SSF50249">
    <property type="entry name" value="Nucleic acid-binding proteins"/>
    <property type="match status" value="1"/>
</dbReference>
<comment type="caution">
    <text evidence="23">The sequence shown here is derived from an EMBL/GenBank/DDBJ whole genome shotgun (WGS) entry which is preliminary data.</text>
</comment>
<dbReference type="Pfam" id="PF09924">
    <property type="entry name" value="LPG_synthase_C"/>
    <property type="match status" value="1"/>
</dbReference>
<feature type="binding site" evidence="19">
    <location>
        <position position="1059"/>
    </location>
    <ligand>
        <name>Mg(2+)</name>
        <dbReference type="ChEBI" id="CHEBI:18420"/>
        <label>1</label>
    </ligand>
</feature>
<keyword evidence="19" id="KW-0648">Protein biosynthesis</keyword>
<keyword evidence="5 19" id="KW-0436">Ligase</keyword>
<evidence type="ECO:0000256" key="11">
    <source>
        <dbReference type="ARBA" id="ARBA00022989"/>
    </source>
</evidence>
<gene>
    <name evidence="23" type="primary">lysX</name>
    <name evidence="19" type="synonym">lysS</name>
    <name evidence="23" type="ORF">ACFQBT_14650</name>
</gene>
<dbReference type="Gene3D" id="3.30.930.10">
    <property type="entry name" value="Bira Bifunctional Protein, Domain 2"/>
    <property type="match status" value="1"/>
</dbReference>
<dbReference type="InterPro" id="IPR006195">
    <property type="entry name" value="aa-tRNA-synth_II"/>
</dbReference>
<dbReference type="InterPro" id="IPR044136">
    <property type="entry name" value="Lys-tRNA-ligase_II_N"/>
</dbReference>
<keyword evidence="8 19" id="KW-0479">Metal-binding</keyword>
<evidence type="ECO:0000256" key="4">
    <source>
        <dbReference type="ARBA" id="ARBA00022475"/>
    </source>
</evidence>
<dbReference type="InterPro" id="IPR024320">
    <property type="entry name" value="LPG_synthase_C"/>
</dbReference>
<comment type="similarity">
    <text evidence="2">In the N-terminal section; belongs to the LPG synthetase family.</text>
</comment>
<feature type="domain" description="Aminoacyl-transfer RNA synthetases class-II family profile" evidence="22">
    <location>
        <begin position="832"/>
        <end position="1146"/>
    </location>
</feature>
<dbReference type="CDD" id="cd04322">
    <property type="entry name" value="LysRS_N"/>
    <property type="match status" value="1"/>
</dbReference>
<evidence type="ECO:0000256" key="1">
    <source>
        <dbReference type="ARBA" id="ARBA00004651"/>
    </source>
</evidence>
<evidence type="ECO:0000256" key="9">
    <source>
        <dbReference type="ARBA" id="ARBA00022741"/>
    </source>
</evidence>
<evidence type="ECO:0000256" key="8">
    <source>
        <dbReference type="ARBA" id="ARBA00022723"/>
    </source>
</evidence>
<keyword evidence="9 19" id="KW-0547">Nucleotide-binding</keyword>
<keyword evidence="21" id="KW-0472">Membrane</keyword>
<dbReference type="InterPro" id="IPR031553">
    <property type="entry name" value="tRNA-synt_2_TM"/>
</dbReference>
<comment type="similarity">
    <text evidence="19">Belongs to the class-II aminoacyl-tRNA synthetase family.</text>
</comment>
<feature type="binding site" evidence="19">
    <location>
        <position position="1066"/>
    </location>
    <ligand>
        <name>Mg(2+)</name>
        <dbReference type="ChEBI" id="CHEBI:18420"/>
        <label>1</label>
    </ligand>
</feature>
<evidence type="ECO:0000256" key="16">
    <source>
        <dbReference type="ARBA" id="ARBA00024681"/>
    </source>
</evidence>
<comment type="subcellular location">
    <subcellularLocation>
        <location evidence="1">Cell membrane</location>
        <topology evidence="1">Multi-pass membrane protein</topology>
    </subcellularLocation>
    <subcellularLocation>
        <location evidence="19">Cytoplasm</location>
    </subcellularLocation>
</comment>
<dbReference type="PANTHER" id="PTHR42918">
    <property type="entry name" value="LYSYL-TRNA SYNTHETASE"/>
    <property type="match status" value="1"/>
</dbReference>
<dbReference type="InterPro" id="IPR018149">
    <property type="entry name" value="Lys-tRNA-synth_II_C"/>
</dbReference>
<evidence type="ECO:0000256" key="7">
    <source>
        <dbReference type="ARBA" id="ARBA00022692"/>
    </source>
</evidence>
<evidence type="ECO:0000256" key="13">
    <source>
        <dbReference type="ARBA" id="ARBA00023146"/>
    </source>
</evidence>
<evidence type="ECO:0000256" key="21">
    <source>
        <dbReference type="SAM" id="Phobius"/>
    </source>
</evidence>
<dbReference type="RefSeq" id="WP_377823746.1">
    <property type="nucleotide sequence ID" value="NZ_JBHSWJ010000002.1"/>
</dbReference>
<feature type="transmembrane region" description="Helical" evidence="21">
    <location>
        <begin position="150"/>
        <end position="176"/>
    </location>
</feature>
<proteinExistence type="inferred from homology"/>
<comment type="catalytic activity">
    <reaction evidence="18 19">
        <text>tRNA(Lys) + L-lysine + ATP = L-lysyl-tRNA(Lys) + AMP + diphosphate</text>
        <dbReference type="Rhea" id="RHEA:20792"/>
        <dbReference type="Rhea" id="RHEA-COMP:9696"/>
        <dbReference type="Rhea" id="RHEA-COMP:9697"/>
        <dbReference type="ChEBI" id="CHEBI:30616"/>
        <dbReference type="ChEBI" id="CHEBI:32551"/>
        <dbReference type="ChEBI" id="CHEBI:33019"/>
        <dbReference type="ChEBI" id="CHEBI:78442"/>
        <dbReference type="ChEBI" id="CHEBI:78529"/>
        <dbReference type="ChEBI" id="CHEBI:456215"/>
        <dbReference type="EC" id="6.1.1.6"/>
    </reaction>
</comment>
<dbReference type="GO" id="GO:0004824">
    <property type="term" value="F:lysine-tRNA ligase activity"/>
    <property type="evidence" value="ECO:0007669"/>
    <property type="project" value="UniProtKB-EC"/>
</dbReference>
<evidence type="ECO:0000256" key="12">
    <source>
        <dbReference type="ARBA" id="ARBA00023098"/>
    </source>
</evidence>
<dbReference type="InterPro" id="IPR004365">
    <property type="entry name" value="NA-bd_OB_tRNA"/>
</dbReference>
<feature type="transmembrane region" description="Helical" evidence="21">
    <location>
        <begin position="188"/>
        <end position="212"/>
    </location>
</feature>
<dbReference type="InterPro" id="IPR002313">
    <property type="entry name" value="Lys-tRNA-ligase_II"/>
</dbReference>
<dbReference type="PRINTS" id="PR00982">
    <property type="entry name" value="TRNASYNTHLYS"/>
</dbReference>
<dbReference type="NCBIfam" id="NF002821">
    <property type="entry name" value="PRK02983.1"/>
    <property type="match status" value="1"/>
</dbReference>
<comment type="similarity">
    <text evidence="3">In the C-terminal section; belongs to the class-II aminoacyl-tRNA synthetase family.</text>
</comment>
<dbReference type="NCBIfam" id="NF001756">
    <property type="entry name" value="PRK00484.1"/>
    <property type="match status" value="1"/>
</dbReference>
<keyword evidence="11 21" id="KW-1133">Transmembrane helix</keyword>
<evidence type="ECO:0000256" key="10">
    <source>
        <dbReference type="ARBA" id="ARBA00022840"/>
    </source>
</evidence>
<keyword evidence="6 23" id="KW-0808">Transferase</keyword>
<dbReference type="InterPro" id="IPR004364">
    <property type="entry name" value="Aa-tRNA-synt_II"/>
</dbReference>
<evidence type="ECO:0000256" key="5">
    <source>
        <dbReference type="ARBA" id="ARBA00022598"/>
    </source>
</evidence>
<dbReference type="Gene3D" id="2.40.50.140">
    <property type="entry name" value="Nucleic acid-binding proteins"/>
    <property type="match status" value="1"/>
</dbReference>
<evidence type="ECO:0000256" key="18">
    <source>
        <dbReference type="ARBA" id="ARBA00048573"/>
    </source>
</evidence>
<evidence type="ECO:0000256" key="17">
    <source>
        <dbReference type="ARBA" id="ARBA00047540"/>
    </source>
</evidence>
<evidence type="ECO:0000313" key="24">
    <source>
        <dbReference type="Proteomes" id="UP001596356"/>
    </source>
</evidence>
<feature type="transmembrane region" description="Helical" evidence="21">
    <location>
        <begin position="76"/>
        <end position="97"/>
    </location>
</feature>
<keyword evidence="15" id="KW-0511">Multifunctional enzyme</keyword>
<comment type="cofactor">
    <cofactor evidence="19">
        <name>Mg(2+)</name>
        <dbReference type="ChEBI" id="CHEBI:18420"/>
    </cofactor>
    <text evidence="19">Binds 3 Mg(2+) ions per subunit.</text>
</comment>
<accession>A0ABW2AWE5</accession>
<keyword evidence="23" id="KW-0012">Acyltransferase</keyword>
<dbReference type="Pfam" id="PF16995">
    <property type="entry name" value="tRNA-synt_2_TM"/>
    <property type="match status" value="1"/>
</dbReference>
<dbReference type="SUPFAM" id="SSF55681">
    <property type="entry name" value="Class II aaRS and biotin synthetases"/>
    <property type="match status" value="1"/>
</dbReference>
<feature type="transmembrane region" description="Helical" evidence="21">
    <location>
        <begin position="109"/>
        <end position="130"/>
    </location>
</feature>